<dbReference type="Proteomes" id="UP000577697">
    <property type="component" value="Unassembled WGS sequence"/>
</dbReference>
<name>A0AAC8YRP7_AMIAI</name>
<dbReference type="RefSeq" id="WP_067962940.1">
    <property type="nucleotide sequence ID" value="NZ_CP015005.1"/>
</dbReference>
<reference evidence="3 5" key="2">
    <citation type="submission" date="2020-08" db="EMBL/GenBank/DDBJ databases">
        <title>Genomic Encyclopedia of Type Strains, Phase IV (KMG-IV): sequencing the most valuable type-strain genomes for metagenomic binning, comparative biology and taxonomic classification.</title>
        <authorList>
            <person name="Goeker M."/>
        </authorList>
    </citation>
    <scope>NUCLEOTIDE SEQUENCE [LARGE SCALE GENOMIC DNA]</scope>
    <source>
        <strain evidence="3 5">DSM 10368</strain>
    </source>
</reference>
<dbReference type="PANTHER" id="PTHR46246:SF1">
    <property type="entry name" value="GUANOSINE-3',5'-BIS(DIPHOSPHATE) 3'-PYROPHOSPHOHYDROLASE MESH1"/>
    <property type="match status" value="1"/>
</dbReference>
<dbReference type="InterPro" id="IPR003607">
    <property type="entry name" value="HD/PDEase_dom"/>
</dbReference>
<evidence type="ECO:0000259" key="1">
    <source>
        <dbReference type="SMART" id="SM00471"/>
    </source>
</evidence>
<sequence length="143" mass="15982">MSDLTTAILVAANAHHGQVDKARQPYILHPLRVMLAVNSDEERIAAVLHDVVEDTDVTLDELRSKGFGVVVVQAVDALTRRDDEPYVDFIKRARANEIARRVKIADILDNTNPDRVRAAGLGEQHLDRYREALQMLTDAESQS</sequence>
<dbReference type="InterPro" id="IPR052194">
    <property type="entry name" value="MESH1"/>
</dbReference>
<dbReference type="SMART" id="SM00471">
    <property type="entry name" value="HDc"/>
    <property type="match status" value="1"/>
</dbReference>
<accession>A0AAC8YRP7</accession>
<dbReference type="KEGG" id="aak:AA2016_4037"/>
<protein>
    <submittedName>
        <fullName evidence="3">(P)ppGpp synthase/HD superfamily hydrolase</fullName>
    </submittedName>
    <submittedName>
        <fullName evidence="2">Guanosine-3',5'-bis(Diphosphate) 3'-pyrophosphohydrolase</fullName>
    </submittedName>
</protein>
<organism evidence="2 4">
    <name type="scientific">Aminobacter aminovorans</name>
    <name type="common">Chelatobacter heintzii</name>
    <dbReference type="NCBI Taxonomy" id="83263"/>
    <lineage>
        <taxon>Bacteria</taxon>
        <taxon>Pseudomonadati</taxon>
        <taxon>Pseudomonadota</taxon>
        <taxon>Alphaproteobacteria</taxon>
        <taxon>Hyphomicrobiales</taxon>
        <taxon>Phyllobacteriaceae</taxon>
        <taxon>Aminobacter</taxon>
    </lineage>
</organism>
<dbReference type="Pfam" id="PF13328">
    <property type="entry name" value="HD_4"/>
    <property type="match status" value="1"/>
</dbReference>
<evidence type="ECO:0000313" key="2">
    <source>
        <dbReference type="EMBL" id="AMS42954.1"/>
    </source>
</evidence>
<proteinExistence type="predicted"/>
<dbReference type="EMBL" id="CP015005">
    <property type="protein sequence ID" value="AMS42954.1"/>
    <property type="molecule type" value="Genomic_DNA"/>
</dbReference>
<dbReference type="PANTHER" id="PTHR46246">
    <property type="entry name" value="GUANOSINE-3',5'-BIS(DIPHOSPHATE) 3'-PYROPHOSPHOHYDROLASE MESH1"/>
    <property type="match status" value="1"/>
</dbReference>
<evidence type="ECO:0000313" key="3">
    <source>
        <dbReference type="EMBL" id="MBB3704805.1"/>
    </source>
</evidence>
<dbReference type="SUPFAM" id="SSF109604">
    <property type="entry name" value="HD-domain/PDEase-like"/>
    <property type="match status" value="1"/>
</dbReference>
<dbReference type="Gene3D" id="1.10.3210.10">
    <property type="entry name" value="Hypothetical protein af1432"/>
    <property type="match status" value="1"/>
</dbReference>
<dbReference type="AlphaFoldDB" id="A0AAC8YRP7"/>
<keyword evidence="5" id="KW-1185">Reference proteome</keyword>
<feature type="domain" description="HD/PDEase" evidence="1">
    <location>
        <begin position="22"/>
        <end position="120"/>
    </location>
</feature>
<dbReference type="EMBL" id="JACICB010000003">
    <property type="protein sequence ID" value="MBB3704805.1"/>
    <property type="molecule type" value="Genomic_DNA"/>
</dbReference>
<evidence type="ECO:0000313" key="5">
    <source>
        <dbReference type="Proteomes" id="UP000577697"/>
    </source>
</evidence>
<reference evidence="2 4" key="1">
    <citation type="submission" date="2016-03" db="EMBL/GenBank/DDBJ databases">
        <title>Complete genome of Aminobacter aminovorans KCTC 2477.</title>
        <authorList>
            <person name="Kim K.M."/>
        </authorList>
    </citation>
    <scope>NUCLEOTIDE SEQUENCE [LARGE SCALE GENOMIC DNA]</scope>
    <source>
        <strain evidence="2 4">KCTC 2477</strain>
    </source>
</reference>
<keyword evidence="3" id="KW-0378">Hydrolase</keyword>
<dbReference type="Proteomes" id="UP000075755">
    <property type="component" value="Chromosome"/>
</dbReference>
<evidence type="ECO:0000313" key="4">
    <source>
        <dbReference type="Proteomes" id="UP000075755"/>
    </source>
</evidence>
<gene>
    <name evidence="2" type="ORF">AA2016_4037</name>
    <name evidence="3" type="ORF">FHS67_001108</name>
</gene>
<dbReference type="GO" id="GO:0008893">
    <property type="term" value="F:guanosine-3',5'-bis(diphosphate) 3'-diphosphatase activity"/>
    <property type="evidence" value="ECO:0007669"/>
    <property type="project" value="TreeGrafter"/>
</dbReference>